<gene>
    <name evidence="12" type="ORF">BP5796_12329</name>
</gene>
<evidence type="ECO:0000256" key="3">
    <source>
        <dbReference type="ARBA" id="ARBA00005336"/>
    </source>
</evidence>
<keyword evidence="9 10" id="KW-0624">Polysaccharide degradation</keyword>
<keyword evidence="8 10" id="KW-0326">Glycosidase</keyword>
<dbReference type="PROSITE" id="PS00775">
    <property type="entry name" value="GLYCOSYL_HYDROL_F3"/>
    <property type="match status" value="1"/>
</dbReference>
<dbReference type="PANTHER" id="PTHR42715">
    <property type="entry name" value="BETA-GLUCOSIDASE"/>
    <property type="match status" value="1"/>
</dbReference>
<evidence type="ECO:0000256" key="4">
    <source>
        <dbReference type="ARBA" id="ARBA00012744"/>
    </source>
</evidence>
<evidence type="ECO:0000256" key="6">
    <source>
        <dbReference type="ARBA" id="ARBA00023180"/>
    </source>
</evidence>
<evidence type="ECO:0000259" key="11">
    <source>
        <dbReference type="PROSITE" id="PS51820"/>
    </source>
</evidence>
<dbReference type="PRINTS" id="PR00133">
    <property type="entry name" value="GLHYDRLASE3"/>
</dbReference>
<dbReference type="InterPro" id="IPR037524">
    <property type="entry name" value="PA14/GLEYA"/>
</dbReference>
<reference evidence="12 13" key="1">
    <citation type="journal article" date="2018" name="IMA Fungus">
        <title>IMA Genome-F 9: Draft genome sequence of Annulohypoxylon stygium, Aspergillus mulundensis, Berkeleyomyces basicola (syn. Thielaviopsis basicola), Ceratocystis smalleyi, two Cercospora beticola strains, Coleophoma cylindrospora, Fusarium fracticaudum, Phialophora cf. hyalina, and Morchella septimelata.</title>
        <authorList>
            <person name="Wingfield B.D."/>
            <person name="Bills G.F."/>
            <person name="Dong Y."/>
            <person name="Huang W."/>
            <person name="Nel W.J."/>
            <person name="Swalarsk-Parry B.S."/>
            <person name="Vaghefi N."/>
            <person name="Wilken P.M."/>
            <person name="An Z."/>
            <person name="de Beer Z.W."/>
            <person name="De Vos L."/>
            <person name="Chen L."/>
            <person name="Duong T.A."/>
            <person name="Gao Y."/>
            <person name="Hammerbacher A."/>
            <person name="Kikkert J.R."/>
            <person name="Li Y."/>
            <person name="Li H."/>
            <person name="Li K."/>
            <person name="Li Q."/>
            <person name="Liu X."/>
            <person name="Ma X."/>
            <person name="Naidoo K."/>
            <person name="Pethybridge S.J."/>
            <person name="Sun J."/>
            <person name="Steenkamp E.T."/>
            <person name="van der Nest M.A."/>
            <person name="van Wyk S."/>
            <person name="Wingfield M.J."/>
            <person name="Xiong C."/>
            <person name="Yue Q."/>
            <person name="Zhang X."/>
        </authorList>
    </citation>
    <scope>NUCLEOTIDE SEQUENCE [LARGE SCALE GENOMIC DNA]</scope>
    <source>
        <strain evidence="12 13">BP5796</strain>
    </source>
</reference>
<dbReference type="Proteomes" id="UP000256328">
    <property type="component" value="Unassembled WGS sequence"/>
</dbReference>
<dbReference type="Pfam" id="PF14310">
    <property type="entry name" value="Fn3-like"/>
    <property type="match status" value="1"/>
</dbReference>
<name>A0A3D8Q9C6_9HELO</name>
<dbReference type="SMART" id="SM00758">
    <property type="entry name" value="PA14"/>
    <property type="match status" value="1"/>
</dbReference>
<dbReference type="PANTHER" id="PTHR42715:SF3">
    <property type="entry name" value="BETA-GLUCOSIDASE B-RELATED"/>
    <property type="match status" value="1"/>
</dbReference>
<evidence type="ECO:0000256" key="2">
    <source>
        <dbReference type="ARBA" id="ARBA00004987"/>
    </source>
</evidence>
<dbReference type="EC" id="3.2.1.21" evidence="4 10"/>
<sequence length="850" mass="93827">MTKDSSENGESQIADLLRRLTMEEKLSFLSGANMWETFSVPRLQIGHMKMTDGPAGARGKTWTSGSKSALIPCGPSLGATWSDELLTEVGMLLGQECIDKRSHILLAPNLNIHRSPLGGRMFENYSEDPYLVGILAAAEVRGIQSMGVGAVVKHFLGNEQESRRFNIDEKIDERTLREVYLKPFQMVVEAAKPWALMTSYNKVNGEHMDESHLLKDVVRDEWKWDGMVISDWGGTNSLAKSLNAGTDLEMPGPPVRRQMDRLLLALQDGEIQESVVDDSVTRILRAAFRTGCLGQDSDDKDEEETSVDRLEHRQLLRRTACESLVLLKNNGILPLAVNTIRRIAIIGPNAKVPTAGGSGSATVAPHYMSTPYQSLVDLAKGHNGDVEIDFAQGMLAHKLLPLLESKVKDPETKAEGLTLTFYEGYGCQGEARGQRYWSSTNIFMMSDGDIPDNLEKGLYSFRAAGVYTCASSGNHTFGLSSVGQSKLYIDDVLIVDNSAWTKGGGIFMNCGSEEVRGSIYLEENKEYKLEIYQDATPPPLQPNDNTLFPFISGLRIGCLPPIDEDAMMAEAVSAASKADVAILIIGHNNDWEREGVDREDMALPGRSEELIHAVCRSNPKTIVVNQSGCPISMVGWVEAPAAIIQAWYQGQENGNALADVILGNAYPSGKLPITFPKYLEHHGSFKHFPGDVENDQAEYKEGLQVGYKWFDAQNIDPLFEFGFGLSYTSFSVKLLSIEGTISQATASTIKVAVENIGPRAGAEVVQVYVAPYTENGCFMKNLQAFKKVYVEAGEEKRCELQLGSTAVQWFDPEKRTWRVDKGKYHVCIGVSSRKIVSMETIEVTESWQWV</sequence>
<dbReference type="InterPro" id="IPR036962">
    <property type="entry name" value="Glyco_hydro_3_N_sf"/>
</dbReference>
<evidence type="ECO:0000256" key="1">
    <source>
        <dbReference type="ARBA" id="ARBA00000448"/>
    </source>
</evidence>
<proteinExistence type="inferred from homology"/>
<dbReference type="SUPFAM" id="SSF52279">
    <property type="entry name" value="Beta-D-glucan exohydrolase, C-terminal domain"/>
    <property type="match status" value="1"/>
</dbReference>
<dbReference type="InterPro" id="IPR002772">
    <property type="entry name" value="Glyco_hydro_3_C"/>
</dbReference>
<dbReference type="InterPro" id="IPR019800">
    <property type="entry name" value="Glyco_hydro_3_AS"/>
</dbReference>
<dbReference type="Gene3D" id="2.60.40.10">
    <property type="entry name" value="Immunoglobulins"/>
    <property type="match status" value="1"/>
</dbReference>
<keyword evidence="7 10" id="KW-0119">Carbohydrate metabolism</keyword>
<feature type="domain" description="PA14" evidence="11">
    <location>
        <begin position="412"/>
        <end position="572"/>
    </location>
</feature>
<evidence type="ECO:0000256" key="5">
    <source>
        <dbReference type="ARBA" id="ARBA00022801"/>
    </source>
</evidence>
<keyword evidence="6" id="KW-0325">Glycoprotein</keyword>
<evidence type="ECO:0000256" key="8">
    <source>
        <dbReference type="ARBA" id="ARBA00023295"/>
    </source>
</evidence>
<comment type="catalytic activity">
    <reaction evidence="1 10">
        <text>Hydrolysis of terminal, non-reducing beta-D-glucosyl residues with release of beta-D-glucose.</text>
        <dbReference type="EC" id="3.2.1.21"/>
    </reaction>
</comment>
<dbReference type="OrthoDB" id="47059at2759"/>
<dbReference type="GO" id="GO:0008422">
    <property type="term" value="F:beta-glucosidase activity"/>
    <property type="evidence" value="ECO:0007669"/>
    <property type="project" value="UniProtKB-EC"/>
</dbReference>
<dbReference type="PROSITE" id="PS51820">
    <property type="entry name" value="PA14"/>
    <property type="match status" value="1"/>
</dbReference>
<dbReference type="Pfam" id="PF00933">
    <property type="entry name" value="Glyco_hydro_3"/>
    <property type="match status" value="1"/>
</dbReference>
<dbReference type="AlphaFoldDB" id="A0A3D8Q9C6"/>
<dbReference type="SUPFAM" id="SSF51445">
    <property type="entry name" value="(Trans)glycosidases"/>
    <property type="match status" value="1"/>
</dbReference>
<dbReference type="SUPFAM" id="SSF56988">
    <property type="entry name" value="Anthrax protective antigen"/>
    <property type="match status" value="1"/>
</dbReference>
<comment type="caution">
    <text evidence="12">The sequence shown here is derived from an EMBL/GenBank/DDBJ whole genome shotgun (WGS) entry which is preliminary data.</text>
</comment>
<evidence type="ECO:0000256" key="10">
    <source>
        <dbReference type="RuleBase" id="RU361161"/>
    </source>
</evidence>
<dbReference type="Pfam" id="PF01915">
    <property type="entry name" value="Glyco_hydro_3_C"/>
    <property type="match status" value="1"/>
</dbReference>
<organism evidence="12 13">
    <name type="scientific">Coleophoma crateriformis</name>
    <dbReference type="NCBI Taxonomy" id="565419"/>
    <lineage>
        <taxon>Eukaryota</taxon>
        <taxon>Fungi</taxon>
        <taxon>Dikarya</taxon>
        <taxon>Ascomycota</taxon>
        <taxon>Pezizomycotina</taxon>
        <taxon>Leotiomycetes</taxon>
        <taxon>Helotiales</taxon>
        <taxon>Dermateaceae</taxon>
        <taxon>Coleophoma</taxon>
    </lineage>
</organism>
<keyword evidence="5 10" id="KW-0378">Hydrolase</keyword>
<dbReference type="Pfam" id="PF07691">
    <property type="entry name" value="PA14"/>
    <property type="match status" value="1"/>
</dbReference>
<dbReference type="InterPro" id="IPR036881">
    <property type="entry name" value="Glyco_hydro_3_C_sf"/>
</dbReference>
<dbReference type="Gene3D" id="3.40.50.1700">
    <property type="entry name" value="Glycoside hydrolase family 3 C-terminal domain"/>
    <property type="match status" value="1"/>
</dbReference>
<protein>
    <recommendedName>
        <fullName evidence="4 10">beta-glucosidase</fullName>
        <ecNumber evidence="4 10">3.2.1.21</ecNumber>
    </recommendedName>
</protein>
<dbReference type="EMBL" id="PDLN01000021">
    <property type="protein sequence ID" value="RDW58399.1"/>
    <property type="molecule type" value="Genomic_DNA"/>
</dbReference>
<comment type="pathway">
    <text evidence="2 10">Glycan metabolism; cellulose degradation.</text>
</comment>
<dbReference type="InterPro" id="IPR001764">
    <property type="entry name" value="Glyco_hydro_3_N"/>
</dbReference>
<dbReference type="InterPro" id="IPR017853">
    <property type="entry name" value="GH"/>
</dbReference>
<dbReference type="InterPro" id="IPR013783">
    <property type="entry name" value="Ig-like_fold"/>
</dbReference>
<evidence type="ECO:0000313" key="12">
    <source>
        <dbReference type="EMBL" id="RDW58399.1"/>
    </source>
</evidence>
<dbReference type="InterPro" id="IPR026891">
    <property type="entry name" value="Fn3-like"/>
</dbReference>
<evidence type="ECO:0000256" key="9">
    <source>
        <dbReference type="ARBA" id="ARBA00023326"/>
    </source>
</evidence>
<keyword evidence="13" id="KW-1185">Reference proteome</keyword>
<dbReference type="SMART" id="SM01217">
    <property type="entry name" value="Fn3_like"/>
    <property type="match status" value="1"/>
</dbReference>
<dbReference type="GO" id="GO:0030245">
    <property type="term" value="P:cellulose catabolic process"/>
    <property type="evidence" value="ECO:0007669"/>
    <property type="project" value="UniProtKB-UniPathway"/>
</dbReference>
<dbReference type="Gene3D" id="2.60.120.260">
    <property type="entry name" value="Galactose-binding domain-like"/>
    <property type="match status" value="1"/>
</dbReference>
<evidence type="ECO:0000313" key="13">
    <source>
        <dbReference type="Proteomes" id="UP000256328"/>
    </source>
</evidence>
<dbReference type="InterPro" id="IPR050288">
    <property type="entry name" value="Cellulose_deg_GH3"/>
</dbReference>
<accession>A0A3D8Q9C6</accession>
<evidence type="ECO:0000256" key="7">
    <source>
        <dbReference type="ARBA" id="ARBA00023277"/>
    </source>
</evidence>
<dbReference type="UniPathway" id="UPA00696"/>
<dbReference type="Gene3D" id="3.20.20.300">
    <property type="entry name" value="Glycoside hydrolase, family 3, N-terminal domain"/>
    <property type="match status" value="1"/>
</dbReference>
<dbReference type="InterPro" id="IPR011658">
    <property type="entry name" value="PA14_dom"/>
</dbReference>
<comment type="similarity">
    <text evidence="3 10">Belongs to the glycosyl hydrolase 3 family.</text>
</comment>